<name>A0ACC3D3T4_9PEZI</name>
<gene>
    <name evidence="1" type="ORF">LTS18_006271</name>
</gene>
<sequence>MASAATPSPSHPFIIVAGLPRTGTTTLTTALSQLLRAPVFDGGAASYSGAARTQRRLLTLVSHFPVRSPDDRARVVELLRELTDGYAGSSDIPGSFCVGELLECWPEARVVWTVRGREGWWGSYGALWRGVEGIERWVGGVGCEGRAGGLLGSLGWVISPRLRRFVGFTVGMWGKAPEICRFSDDGGGGDGGGEGKRGGEEGREKNREARGMLGSVRFEGRNVFDLRNHEGLYDAHAAYIRRVVPEEKLLRFDVREGWAPLCEFLGVEVPDVPFPHEFPRKYLIEGLEVLVRRLRRRWWALVTVLSAGTGVAGWVLWRYLSRWLGQATQSVGL</sequence>
<evidence type="ECO:0000313" key="1">
    <source>
        <dbReference type="EMBL" id="KAK3061441.1"/>
    </source>
</evidence>
<accession>A0ACC3D3T4</accession>
<keyword evidence="2" id="KW-1185">Reference proteome</keyword>
<protein>
    <submittedName>
        <fullName evidence="1">Uncharacterized protein</fullName>
    </submittedName>
</protein>
<reference evidence="1" key="1">
    <citation type="submission" date="2024-09" db="EMBL/GenBank/DDBJ databases">
        <title>Black Yeasts Isolated from many extreme environments.</title>
        <authorList>
            <person name="Coleine C."/>
            <person name="Stajich J.E."/>
            <person name="Selbmann L."/>
        </authorList>
    </citation>
    <scope>NUCLEOTIDE SEQUENCE</scope>
    <source>
        <strain evidence="1">CCFEE 5737</strain>
    </source>
</reference>
<dbReference type="EMBL" id="JAWDJW010007843">
    <property type="protein sequence ID" value="KAK3061441.1"/>
    <property type="molecule type" value="Genomic_DNA"/>
</dbReference>
<comment type="caution">
    <text evidence="1">The sequence shown here is derived from an EMBL/GenBank/DDBJ whole genome shotgun (WGS) entry which is preliminary data.</text>
</comment>
<proteinExistence type="predicted"/>
<dbReference type="Proteomes" id="UP001186974">
    <property type="component" value="Unassembled WGS sequence"/>
</dbReference>
<evidence type="ECO:0000313" key="2">
    <source>
        <dbReference type="Proteomes" id="UP001186974"/>
    </source>
</evidence>
<organism evidence="1 2">
    <name type="scientific">Coniosporium uncinatum</name>
    <dbReference type="NCBI Taxonomy" id="93489"/>
    <lineage>
        <taxon>Eukaryota</taxon>
        <taxon>Fungi</taxon>
        <taxon>Dikarya</taxon>
        <taxon>Ascomycota</taxon>
        <taxon>Pezizomycotina</taxon>
        <taxon>Dothideomycetes</taxon>
        <taxon>Dothideomycetes incertae sedis</taxon>
        <taxon>Coniosporium</taxon>
    </lineage>
</organism>